<feature type="region of interest" description="Disordered" evidence="1">
    <location>
        <begin position="1"/>
        <end position="22"/>
    </location>
</feature>
<feature type="compositionally biased region" description="Gly residues" evidence="1">
    <location>
        <begin position="8"/>
        <end position="18"/>
    </location>
</feature>
<gene>
    <name evidence="2" type="ordered locus">LOC_Os11g14500</name>
</gene>
<proteinExistence type="predicted"/>
<reference evidence="3" key="2">
    <citation type="journal article" date="2008" name="Nucleic Acids Res.">
        <title>The rice annotation project database (RAP-DB): 2008 update.</title>
        <authorList>
            <consortium name="The rice annotation project (RAP)"/>
        </authorList>
    </citation>
    <scope>GENOME REANNOTATION</scope>
    <source>
        <strain evidence="3">cv. Nipponbare</strain>
    </source>
</reference>
<evidence type="ECO:0000313" key="3">
    <source>
        <dbReference type="Proteomes" id="UP000000763"/>
    </source>
</evidence>
<dbReference type="AlphaFoldDB" id="Q2R7Y7"/>
<organism evidence="2 3">
    <name type="scientific">Oryza sativa subsp. japonica</name>
    <name type="common">Rice</name>
    <dbReference type="NCBI Taxonomy" id="39947"/>
    <lineage>
        <taxon>Eukaryota</taxon>
        <taxon>Viridiplantae</taxon>
        <taxon>Streptophyta</taxon>
        <taxon>Embryophyta</taxon>
        <taxon>Tracheophyta</taxon>
        <taxon>Spermatophyta</taxon>
        <taxon>Magnoliopsida</taxon>
        <taxon>Liliopsida</taxon>
        <taxon>Poales</taxon>
        <taxon>Poaceae</taxon>
        <taxon>BOP clade</taxon>
        <taxon>Oryzoideae</taxon>
        <taxon>Oryzeae</taxon>
        <taxon>Oryzinae</taxon>
        <taxon>Oryza</taxon>
        <taxon>Oryza sativa</taxon>
    </lineage>
</organism>
<dbReference type="EMBL" id="AC146948">
    <property type="protein sequence ID" value="AAX95175.1"/>
    <property type="molecule type" value="Genomic_DNA"/>
</dbReference>
<name>Q2R7Y7_ORYSJ</name>
<protein>
    <submittedName>
        <fullName evidence="2">Uncharacterized protein</fullName>
    </submittedName>
</protein>
<sequence>MAGSAAVGSGGEGSGGQAQGIAQRNNLSTKKITEIAPAALMVGGKLTWQTVGRPRRLPPSAKIAIRPLPPVQRAARG</sequence>
<feature type="region of interest" description="Disordered" evidence="1">
    <location>
        <begin position="58"/>
        <end position="77"/>
    </location>
</feature>
<reference evidence="3" key="1">
    <citation type="journal article" date="2005" name="Nature">
        <title>The map-based sequence of the rice genome.</title>
        <authorList>
            <consortium name="International rice genome sequencing project (IRGSP)"/>
            <person name="Matsumoto T."/>
            <person name="Wu J."/>
            <person name="Kanamori H."/>
            <person name="Katayose Y."/>
            <person name="Fujisawa M."/>
            <person name="Namiki N."/>
            <person name="Mizuno H."/>
            <person name="Yamamoto K."/>
            <person name="Antonio B.A."/>
            <person name="Baba T."/>
            <person name="Sakata K."/>
            <person name="Nagamura Y."/>
            <person name="Aoki H."/>
            <person name="Arikawa K."/>
            <person name="Arita K."/>
            <person name="Bito T."/>
            <person name="Chiden Y."/>
            <person name="Fujitsuka N."/>
            <person name="Fukunaka R."/>
            <person name="Hamada M."/>
            <person name="Harada C."/>
            <person name="Hayashi A."/>
            <person name="Hijishita S."/>
            <person name="Honda M."/>
            <person name="Hosokawa S."/>
            <person name="Ichikawa Y."/>
            <person name="Idonuma A."/>
            <person name="Iijima M."/>
            <person name="Ikeda M."/>
            <person name="Ikeno M."/>
            <person name="Ito K."/>
            <person name="Ito S."/>
            <person name="Ito T."/>
            <person name="Ito Y."/>
            <person name="Ito Y."/>
            <person name="Iwabuchi A."/>
            <person name="Kamiya K."/>
            <person name="Karasawa W."/>
            <person name="Kurita K."/>
            <person name="Katagiri S."/>
            <person name="Kikuta A."/>
            <person name="Kobayashi H."/>
            <person name="Kobayashi N."/>
            <person name="Machita K."/>
            <person name="Maehara T."/>
            <person name="Masukawa M."/>
            <person name="Mizubayashi T."/>
            <person name="Mukai Y."/>
            <person name="Nagasaki H."/>
            <person name="Nagata Y."/>
            <person name="Naito S."/>
            <person name="Nakashima M."/>
            <person name="Nakama Y."/>
            <person name="Nakamichi Y."/>
            <person name="Nakamura M."/>
            <person name="Meguro A."/>
            <person name="Negishi M."/>
            <person name="Ohta I."/>
            <person name="Ohta T."/>
            <person name="Okamoto M."/>
            <person name="Ono N."/>
            <person name="Saji S."/>
            <person name="Sakaguchi M."/>
            <person name="Sakai K."/>
            <person name="Shibata M."/>
            <person name="Shimokawa T."/>
            <person name="Song J."/>
            <person name="Takazaki Y."/>
            <person name="Terasawa K."/>
            <person name="Tsugane M."/>
            <person name="Tsuji K."/>
            <person name="Ueda S."/>
            <person name="Waki K."/>
            <person name="Yamagata H."/>
            <person name="Yamamoto M."/>
            <person name="Yamamoto S."/>
            <person name="Yamane H."/>
            <person name="Yoshiki S."/>
            <person name="Yoshihara R."/>
            <person name="Yukawa K."/>
            <person name="Zhong H."/>
            <person name="Yano M."/>
            <person name="Yuan Q."/>
            <person name="Ouyang S."/>
            <person name="Liu J."/>
            <person name="Jones K.M."/>
            <person name="Gansberger K."/>
            <person name="Moffat K."/>
            <person name="Hill J."/>
            <person name="Bera J."/>
            <person name="Fadrosh D."/>
            <person name="Jin S."/>
            <person name="Johri S."/>
            <person name="Kim M."/>
            <person name="Overton L."/>
            <person name="Reardon M."/>
            <person name="Tsitrin T."/>
            <person name="Vuong H."/>
            <person name="Weaver B."/>
            <person name="Ciecko A."/>
            <person name="Tallon L."/>
            <person name="Jackson J."/>
            <person name="Pai G."/>
            <person name="Aken S.V."/>
            <person name="Utterback T."/>
            <person name="Reidmuller S."/>
            <person name="Feldblyum T."/>
            <person name="Hsiao J."/>
            <person name="Zismann V."/>
            <person name="Iobst S."/>
            <person name="de Vazeille A.R."/>
            <person name="Buell C.R."/>
            <person name="Ying K."/>
            <person name="Li Y."/>
            <person name="Lu T."/>
            <person name="Huang Y."/>
            <person name="Zhao Q."/>
            <person name="Feng Q."/>
            <person name="Zhang L."/>
            <person name="Zhu J."/>
            <person name="Weng Q."/>
            <person name="Mu J."/>
            <person name="Lu Y."/>
            <person name="Fan D."/>
            <person name="Liu Y."/>
            <person name="Guan J."/>
            <person name="Zhang Y."/>
            <person name="Yu S."/>
            <person name="Liu X."/>
            <person name="Zhang Y."/>
            <person name="Hong G."/>
            <person name="Han B."/>
            <person name="Choisne N."/>
            <person name="Demange N."/>
            <person name="Orjeda G."/>
            <person name="Samain S."/>
            <person name="Cattolico L."/>
            <person name="Pelletier E."/>
            <person name="Couloux A."/>
            <person name="Segurens B."/>
            <person name="Wincker P."/>
            <person name="D'Hont A."/>
            <person name="Scarpelli C."/>
            <person name="Weissenbach J."/>
            <person name="Salanoubat M."/>
            <person name="Quetier F."/>
            <person name="Yu Y."/>
            <person name="Kim H.R."/>
            <person name="Rambo T."/>
            <person name="Currie J."/>
            <person name="Collura K."/>
            <person name="Luo M."/>
            <person name="Yang T."/>
            <person name="Ammiraju J.S.S."/>
            <person name="Engler F."/>
            <person name="Soderlund C."/>
            <person name="Wing R.A."/>
            <person name="Palmer L.E."/>
            <person name="de la Bastide M."/>
            <person name="Spiegel L."/>
            <person name="Nascimento L."/>
            <person name="Zutavern T."/>
            <person name="O'Shaughnessy A."/>
            <person name="Dike S."/>
            <person name="Dedhia N."/>
            <person name="Preston R."/>
            <person name="Balija V."/>
            <person name="McCombie W.R."/>
            <person name="Chow T."/>
            <person name="Chen H."/>
            <person name="Chung M."/>
            <person name="Chen C."/>
            <person name="Shaw J."/>
            <person name="Wu H."/>
            <person name="Hsiao K."/>
            <person name="Chao Y."/>
            <person name="Chu M."/>
            <person name="Cheng C."/>
            <person name="Hour A."/>
            <person name="Lee P."/>
            <person name="Lin S."/>
            <person name="Lin Y."/>
            <person name="Liou J."/>
            <person name="Liu S."/>
            <person name="Hsing Y."/>
            <person name="Raghuvanshi S."/>
            <person name="Mohanty A."/>
            <person name="Bharti A.K."/>
            <person name="Gaur A."/>
            <person name="Gupta V."/>
            <person name="Kumar D."/>
            <person name="Ravi V."/>
            <person name="Vij S."/>
            <person name="Kapur A."/>
            <person name="Khurana P."/>
            <person name="Khurana P."/>
            <person name="Khurana J.P."/>
            <person name="Tyagi A.K."/>
            <person name="Gaikwad K."/>
            <person name="Singh A."/>
            <person name="Dalal V."/>
            <person name="Srivastava S."/>
            <person name="Dixit A."/>
            <person name="Pal A.K."/>
            <person name="Ghazi I.A."/>
            <person name="Yadav M."/>
            <person name="Pandit A."/>
            <person name="Bhargava A."/>
            <person name="Sureshbabu K."/>
            <person name="Batra K."/>
            <person name="Sharma T.R."/>
            <person name="Mohapatra T."/>
            <person name="Singh N.K."/>
            <person name="Messing J."/>
            <person name="Nelson A.B."/>
            <person name="Fuks G."/>
            <person name="Kavchok S."/>
            <person name="Keizer G."/>
            <person name="Linton E."/>
            <person name="Llaca V."/>
            <person name="Song R."/>
            <person name="Tanyolac B."/>
            <person name="Young S."/>
            <person name="Ho-Il K."/>
            <person name="Hahn J.H."/>
            <person name="Sangsakoo G."/>
            <person name="Vanavichit A."/>
            <person name="de Mattos Luiz.A.T."/>
            <person name="Zimmer P.D."/>
            <person name="Malone G."/>
            <person name="Dellagostin O."/>
            <person name="de Oliveira A.C."/>
            <person name="Bevan M."/>
            <person name="Bancroft I."/>
            <person name="Minx P."/>
            <person name="Cordum H."/>
            <person name="Wilson R."/>
            <person name="Cheng Z."/>
            <person name="Jin W."/>
            <person name="Jiang J."/>
            <person name="Leong S.A."/>
            <person name="Iwama H."/>
            <person name="Gojobori T."/>
            <person name="Itoh T."/>
            <person name="Niimura Y."/>
            <person name="Fujii Y."/>
            <person name="Habara T."/>
            <person name="Sakai H."/>
            <person name="Sato Y."/>
            <person name="Wilson G."/>
            <person name="Kumar K."/>
            <person name="McCouch S."/>
            <person name="Juretic N."/>
            <person name="Hoen D."/>
            <person name="Wright S."/>
            <person name="Bruskiewich R."/>
            <person name="Bureau T."/>
            <person name="Miyao A."/>
            <person name="Hirochika H."/>
            <person name="Nishikawa T."/>
            <person name="Kadowaki K."/>
            <person name="Sugiura M."/>
            <person name="Burr B."/>
            <person name="Sasaki T."/>
        </authorList>
    </citation>
    <scope>NUCLEOTIDE SEQUENCE [LARGE SCALE GENOMIC DNA]</scope>
    <source>
        <strain evidence="3">cv. Nipponbare</strain>
    </source>
</reference>
<accession>Q2R7Y7</accession>
<evidence type="ECO:0000313" key="2">
    <source>
        <dbReference type="EMBL" id="AAX95175.1"/>
    </source>
</evidence>
<evidence type="ECO:0000256" key="1">
    <source>
        <dbReference type="SAM" id="MobiDB-lite"/>
    </source>
</evidence>
<dbReference type="Proteomes" id="UP000000763">
    <property type="component" value="Chromosome 11"/>
</dbReference>